<gene>
    <name evidence="2" type="ORF">HYFRA_00002992</name>
</gene>
<feature type="chain" id="PRO_5040453809" evidence="1">
    <location>
        <begin position="24"/>
        <end position="229"/>
    </location>
</feature>
<comment type="caution">
    <text evidence="2">The sequence shown here is derived from an EMBL/GenBank/DDBJ whole genome shotgun (WGS) entry which is preliminary data.</text>
</comment>
<dbReference type="OrthoDB" id="329835at2759"/>
<proteinExistence type="predicted"/>
<keyword evidence="3" id="KW-1185">Reference proteome</keyword>
<keyword evidence="1" id="KW-0732">Signal</keyword>
<reference evidence="2" key="1">
    <citation type="submission" date="2021-07" db="EMBL/GenBank/DDBJ databases">
        <authorList>
            <person name="Durling M."/>
        </authorList>
    </citation>
    <scope>NUCLEOTIDE SEQUENCE</scope>
</reference>
<organism evidence="2 3">
    <name type="scientific">Hymenoscyphus fraxineus</name>
    <dbReference type="NCBI Taxonomy" id="746836"/>
    <lineage>
        <taxon>Eukaryota</taxon>
        <taxon>Fungi</taxon>
        <taxon>Dikarya</taxon>
        <taxon>Ascomycota</taxon>
        <taxon>Pezizomycotina</taxon>
        <taxon>Leotiomycetes</taxon>
        <taxon>Helotiales</taxon>
        <taxon>Helotiaceae</taxon>
        <taxon>Hymenoscyphus</taxon>
    </lineage>
</organism>
<sequence>MHISPSAFILLFLLQSQLPLGCADNSVEFSQIFHGTSVVVYPNASTSWPGNSTFVAANFYCYFTSSGYVSFGWWLPAVPGGDHSHCKPGSSAYDWYEITTSSNCDNQGCRTHIKNFNASDSSKPAFEEDYRLAALDLGNGQLGRLGLSFFDREGGGYAVGTRRVLSEPDADTPDVEACLEALHTFRLLQKEHGLNLSFELSDICTTDVGVLDHGGKNSGPRNQMQLAAT</sequence>
<evidence type="ECO:0000256" key="1">
    <source>
        <dbReference type="SAM" id="SignalP"/>
    </source>
</evidence>
<dbReference type="AlphaFoldDB" id="A0A9N9KRM1"/>
<dbReference type="EMBL" id="CAJVRL010000038">
    <property type="protein sequence ID" value="CAG8950777.1"/>
    <property type="molecule type" value="Genomic_DNA"/>
</dbReference>
<evidence type="ECO:0000313" key="2">
    <source>
        <dbReference type="EMBL" id="CAG8950777.1"/>
    </source>
</evidence>
<protein>
    <submittedName>
        <fullName evidence="2">Uncharacterized protein</fullName>
    </submittedName>
</protein>
<accession>A0A9N9KRM1</accession>
<feature type="signal peptide" evidence="1">
    <location>
        <begin position="1"/>
        <end position="23"/>
    </location>
</feature>
<name>A0A9N9KRM1_9HELO</name>
<evidence type="ECO:0000313" key="3">
    <source>
        <dbReference type="Proteomes" id="UP000696280"/>
    </source>
</evidence>
<dbReference type="Proteomes" id="UP000696280">
    <property type="component" value="Unassembled WGS sequence"/>
</dbReference>